<name>A0A853KW41_9PROT</name>
<dbReference type="Proteomes" id="UP000094009">
    <property type="component" value="Unassembled WGS sequence"/>
</dbReference>
<gene>
    <name evidence="1" type="ORF">TH4_18630</name>
</gene>
<dbReference type="AlphaFoldDB" id="A0A853KW41"/>
<protein>
    <submittedName>
        <fullName evidence="1">Uncharacterized protein</fullName>
    </submittedName>
</protein>
<dbReference type="EMBL" id="JPVZ01000011">
    <property type="protein sequence ID" value="OAZ08070.1"/>
    <property type="molecule type" value="Genomic_DNA"/>
</dbReference>
<accession>A0A853KW41</accession>
<dbReference type="RefSeq" id="WP_157097793.1">
    <property type="nucleotide sequence ID" value="NZ_JPVZ01000011.1"/>
</dbReference>
<sequence>MTAFAKTLLDNGGSRDSVRKECAAKFNLTERQVSVRLKKYDIDVTVVPNGAKGALFLSQEKRDAMASDAKEMMAASVSPLKIRETLGKRYGLLGSSVVRYLNSRRIHIDDSGSEKSVSQTQCDMQVEHNLFAKAAELVPGARYDIHSGECFIGRTPVSGLYLMKEAKLEHPQ</sequence>
<organism evidence="1 2">
    <name type="scientific">Thalassospira tepidiphila MCCC 1A03514</name>
    <dbReference type="NCBI Taxonomy" id="1177930"/>
    <lineage>
        <taxon>Bacteria</taxon>
        <taxon>Pseudomonadati</taxon>
        <taxon>Pseudomonadota</taxon>
        <taxon>Alphaproteobacteria</taxon>
        <taxon>Rhodospirillales</taxon>
        <taxon>Thalassospiraceae</taxon>
        <taxon>Thalassospira</taxon>
    </lineage>
</organism>
<comment type="caution">
    <text evidence="1">The sequence shown here is derived from an EMBL/GenBank/DDBJ whole genome shotgun (WGS) entry which is preliminary data.</text>
</comment>
<proteinExistence type="predicted"/>
<reference evidence="1 2" key="1">
    <citation type="submission" date="2014-07" db="EMBL/GenBank/DDBJ databases">
        <title>Draft genome sequence of Thalassospira tepidiphila 1-1B.</title>
        <authorList>
            <person name="Lai Q."/>
            <person name="Shao Z."/>
        </authorList>
    </citation>
    <scope>NUCLEOTIDE SEQUENCE [LARGE SCALE GENOMIC DNA]</scope>
    <source>
        <strain evidence="1 2">MCCC 1A03514</strain>
    </source>
</reference>
<evidence type="ECO:0000313" key="1">
    <source>
        <dbReference type="EMBL" id="OAZ08070.1"/>
    </source>
</evidence>
<evidence type="ECO:0000313" key="2">
    <source>
        <dbReference type="Proteomes" id="UP000094009"/>
    </source>
</evidence>